<reference evidence="3" key="1">
    <citation type="submission" date="2014-10" db="EMBL/GenBank/DDBJ databases">
        <title>Genome sequencing of Vitellibacter sp. D-24.</title>
        <authorList>
            <person name="Thevarajoo S."/>
            <person name="Selvaratnam C."/>
            <person name="Goh K.M."/>
            <person name="Chong C.S."/>
        </authorList>
    </citation>
    <scope>NUCLEOTIDE SEQUENCE [LARGE SCALE GENOMIC DNA]</scope>
    <source>
        <strain evidence="3">D-24</strain>
    </source>
</reference>
<feature type="compositionally biased region" description="Basic residues" evidence="1">
    <location>
        <begin position="12"/>
        <end position="24"/>
    </location>
</feature>
<comment type="caution">
    <text evidence="2">The sequence shown here is derived from an EMBL/GenBank/DDBJ whole genome shotgun (WGS) entry which is preliminary data.</text>
</comment>
<gene>
    <name evidence="2" type="ORF">LS48_12740</name>
</gene>
<protein>
    <submittedName>
        <fullName evidence="2">Uncharacterized protein</fullName>
    </submittedName>
</protein>
<proteinExistence type="predicted"/>
<organism evidence="2 3">
    <name type="scientific">Aequorivita aquimaris</name>
    <dbReference type="NCBI Taxonomy" id="1548749"/>
    <lineage>
        <taxon>Bacteria</taxon>
        <taxon>Pseudomonadati</taxon>
        <taxon>Bacteroidota</taxon>
        <taxon>Flavobacteriia</taxon>
        <taxon>Flavobacteriales</taxon>
        <taxon>Flavobacteriaceae</taxon>
        <taxon>Aequorivita</taxon>
    </lineage>
</organism>
<sequence>MKRGSIKDMIKKSKPIPKPKSKSKTMREYLEKLKKEMYFCRTSQRGADFSLEPVVVRGET</sequence>
<feature type="region of interest" description="Disordered" evidence="1">
    <location>
        <begin position="1"/>
        <end position="25"/>
    </location>
</feature>
<evidence type="ECO:0000313" key="2">
    <source>
        <dbReference type="EMBL" id="KXN98126.1"/>
    </source>
</evidence>
<dbReference type="EMBL" id="JRWG01000010">
    <property type="protein sequence ID" value="KXN98126.1"/>
    <property type="molecule type" value="Genomic_DNA"/>
</dbReference>
<evidence type="ECO:0000313" key="3">
    <source>
        <dbReference type="Proteomes" id="UP000070138"/>
    </source>
</evidence>
<reference evidence="2 3" key="2">
    <citation type="journal article" date="2016" name="Int. J. Syst. Evol. Microbiol.">
        <title>Vitellibacter aquimaris sp. nov., a marine bacterium isolated from seawater.</title>
        <authorList>
            <person name="Thevarajoo S."/>
            <person name="Selvaratnam C."/>
            <person name="Goh K.M."/>
            <person name="Hong K.W."/>
            <person name="Chan X.Y."/>
            <person name="Chan K.G."/>
            <person name="Chong C.S."/>
        </authorList>
    </citation>
    <scope>NUCLEOTIDE SEQUENCE [LARGE SCALE GENOMIC DNA]</scope>
    <source>
        <strain evidence="2 3">D-24</strain>
    </source>
</reference>
<dbReference type="AlphaFoldDB" id="A0A137RF50"/>
<dbReference type="STRING" id="1548749.LS48_12740"/>
<name>A0A137RF50_9FLAO</name>
<feature type="compositionally biased region" description="Basic and acidic residues" evidence="1">
    <location>
        <begin position="1"/>
        <end position="11"/>
    </location>
</feature>
<accession>A0A137RF50</accession>
<evidence type="ECO:0000256" key="1">
    <source>
        <dbReference type="SAM" id="MobiDB-lite"/>
    </source>
</evidence>
<keyword evidence="3" id="KW-1185">Reference proteome</keyword>
<dbReference type="Proteomes" id="UP000070138">
    <property type="component" value="Unassembled WGS sequence"/>
</dbReference>